<gene>
    <name evidence="1" type="ORF">ABL78_7543</name>
</gene>
<dbReference type="InterPro" id="IPR045136">
    <property type="entry name" value="Iah1-like"/>
</dbReference>
<dbReference type="InterPro" id="IPR001087">
    <property type="entry name" value="GDSL"/>
</dbReference>
<organism evidence="1 2">
    <name type="scientific">Leptomonas seymouri</name>
    <dbReference type="NCBI Taxonomy" id="5684"/>
    <lineage>
        <taxon>Eukaryota</taxon>
        <taxon>Discoba</taxon>
        <taxon>Euglenozoa</taxon>
        <taxon>Kinetoplastea</taxon>
        <taxon>Metakinetoplastina</taxon>
        <taxon>Trypanosomatida</taxon>
        <taxon>Trypanosomatidae</taxon>
        <taxon>Leishmaniinae</taxon>
        <taxon>Leptomonas</taxon>
    </lineage>
</organism>
<dbReference type="AlphaFoldDB" id="A0A0N0P2W2"/>
<dbReference type="GO" id="GO:0016788">
    <property type="term" value="F:hydrolase activity, acting on ester bonds"/>
    <property type="evidence" value="ECO:0007669"/>
    <property type="project" value="InterPro"/>
</dbReference>
<evidence type="ECO:0000313" key="1">
    <source>
        <dbReference type="EMBL" id="KPI83426.1"/>
    </source>
</evidence>
<dbReference type="InterPro" id="IPR036514">
    <property type="entry name" value="SGNH_hydro_sf"/>
</dbReference>
<dbReference type="Pfam" id="PF00657">
    <property type="entry name" value="Lipase_GDSL"/>
    <property type="match status" value="1"/>
</dbReference>
<dbReference type="VEuPathDB" id="TriTrypDB:Lsey_0378_0050"/>
<dbReference type="PANTHER" id="PTHR14209:SF19">
    <property type="entry name" value="ISOAMYL ACETATE-HYDROLYZING ESTERASE 1 HOMOLOG"/>
    <property type="match status" value="1"/>
</dbReference>
<protein>
    <submittedName>
        <fullName evidence="1">Putative esterase</fullName>
    </submittedName>
</protein>
<dbReference type="SUPFAM" id="SSF52266">
    <property type="entry name" value="SGNH hydrolase"/>
    <property type="match status" value="1"/>
</dbReference>
<dbReference type="EMBL" id="LJSK01000378">
    <property type="protein sequence ID" value="KPI83426.1"/>
    <property type="molecule type" value="Genomic_DNA"/>
</dbReference>
<name>A0A0N0P2W2_LEPSE</name>
<reference evidence="1 2" key="1">
    <citation type="journal article" date="2015" name="PLoS Pathog.">
        <title>Leptomonas seymouri: Adaptations to the Dixenous Life Cycle Analyzed by Genome Sequencing, Transcriptome Profiling and Co-infection with Leishmania donovani.</title>
        <authorList>
            <person name="Kraeva N."/>
            <person name="Butenko A."/>
            <person name="Hlavacova J."/>
            <person name="Kostygov A."/>
            <person name="Myskova J."/>
            <person name="Grybchuk D."/>
            <person name="Lestinova T."/>
            <person name="Votypka J."/>
            <person name="Volf P."/>
            <person name="Opperdoes F."/>
            <person name="Flegontov P."/>
            <person name="Lukes J."/>
            <person name="Yurchenko V."/>
        </authorList>
    </citation>
    <scope>NUCLEOTIDE SEQUENCE [LARGE SCALE GENOMIC DNA]</scope>
    <source>
        <strain evidence="1 2">ATCC 30220</strain>
    </source>
</reference>
<keyword evidence="2" id="KW-1185">Reference proteome</keyword>
<sequence>MLGSNDCAENGQWVPLAEYRDNLRAIIDIVLSKVKPVGGIYVLTPPPIQESIWNAGNPDACRYYADVRTYREAIVEVVSAAEKLHLQKVHLVDIQRAFLEYGAPGTTETDMDKFNPKGPWTTLLTPDGLHINALGGHVLSATLLNAVRNAPQGFEVLQNDKTTWPIPSWYDMMKDCASQNK</sequence>
<evidence type="ECO:0000313" key="2">
    <source>
        <dbReference type="Proteomes" id="UP000038009"/>
    </source>
</evidence>
<dbReference type="Proteomes" id="UP000038009">
    <property type="component" value="Unassembled WGS sequence"/>
</dbReference>
<dbReference type="Gene3D" id="3.40.50.1110">
    <property type="entry name" value="SGNH hydrolase"/>
    <property type="match status" value="1"/>
</dbReference>
<dbReference type="PANTHER" id="PTHR14209">
    <property type="entry name" value="ISOAMYL ACETATE-HYDROLYZING ESTERASE 1"/>
    <property type="match status" value="1"/>
</dbReference>
<accession>A0A0N0P2W2</accession>
<dbReference type="OMA" id="NDSTHPH"/>
<comment type="caution">
    <text evidence="1">The sequence shown here is derived from an EMBL/GenBank/DDBJ whole genome shotgun (WGS) entry which is preliminary data.</text>
</comment>
<dbReference type="OrthoDB" id="257033at2759"/>
<proteinExistence type="predicted"/>